<proteinExistence type="predicted"/>
<dbReference type="Proteomes" id="UP000184315">
    <property type="component" value="Unassembled WGS sequence"/>
</dbReference>
<evidence type="ECO:0000313" key="3">
    <source>
        <dbReference type="EMBL" id="CUR33615.1"/>
    </source>
</evidence>
<keyword evidence="4" id="KW-1185">Reference proteome</keyword>
<gene>
    <name evidence="3" type="ORF">PL9214520154</name>
</gene>
<dbReference type="InterPro" id="IPR050218">
    <property type="entry name" value="LptD"/>
</dbReference>
<dbReference type="GO" id="GO:0009279">
    <property type="term" value="C:cell outer membrane"/>
    <property type="evidence" value="ECO:0007669"/>
    <property type="project" value="TreeGrafter"/>
</dbReference>
<dbReference type="PANTHER" id="PTHR30189:SF1">
    <property type="entry name" value="LPS-ASSEMBLY PROTEIN LPTD"/>
    <property type="match status" value="1"/>
</dbReference>
<dbReference type="PANTHER" id="PTHR30189">
    <property type="entry name" value="LPS-ASSEMBLY PROTEIN"/>
    <property type="match status" value="1"/>
</dbReference>
<reference evidence="4" key="1">
    <citation type="submission" date="2015-10" db="EMBL/GenBank/DDBJ databases">
        <authorList>
            <person name="Regsiter A."/>
            <person name="william w."/>
        </authorList>
    </citation>
    <scope>NUCLEOTIDE SEQUENCE [LARGE SCALE GENOMIC DNA]</scope>
</reference>
<dbReference type="RefSeq" id="WP_072720238.1">
    <property type="nucleotide sequence ID" value="NZ_LN889803.1"/>
</dbReference>
<protein>
    <recommendedName>
        <fullName evidence="2">Organic solvent tolerance-like N-terminal domain-containing protein</fullName>
    </recommendedName>
</protein>
<dbReference type="AlphaFoldDB" id="A0A1J1LME7"/>
<feature type="domain" description="Organic solvent tolerance-like N-terminal" evidence="2">
    <location>
        <begin position="168"/>
        <end position="228"/>
    </location>
</feature>
<name>A0A1J1LME7_9CYAN</name>
<dbReference type="STRING" id="671072.PL9214520154"/>
<evidence type="ECO:0000313" key="4">
    <source>
        <dbReference type="Proteomes" id="UP000184315"/>
    </source>
</evidence>
<dbReference type="OrthoDB" id="441598at2"/>
<organism evidence="3 4">
    <name type="scientific">Planktothrix tepida PCC 9214</name>
    <dbReference type="NCBI Taxonomy" id="671072"/>
    <lineage>
        <taxon>Bacteria</taxon>
        <taxon>Bacillati</taxon>
        <taxon>Cyanobacteriota</taxon>
        <taxon>Cyanophyceae</taxon>
        <taxon>Oscillatoriophycideae</taxon>
        <taxon>Oscillatoriales</taxon>
        <taxon>Microcoleaceae</taxon>
        <taxon>Planktothrix</taxon>
    </lineage>
</organism>
<dbReference type="InterPro" id="IPR005653">
    <property type="entry name" value="OstA-like_N"/>
</dbReference>
<accession>A0A1J1LME7</accession>
<dbReference type="Pfam" id="PF12600">
    <property type="entry name" value="DUF3769"/>
    <property type="match status" value="1"/>
</dbReference>
<dbReference type="EMBL" id="CZDF01000158">
    <property type="protein sequence ID" value="CUR33615.1"/>
    <property type="molecule type" value="Genomic_DNA"/>
</dbReference>
<dbReference type="Pfam" id="PF03968">
    <property type="entry name" value="LptD_N"/>
    <property type="match status" value="1"/>
</dbReference>
<keyword evidence="1" id="KW-0998">Cell outer membrane</keyword>
<dbReference type="InterPro" id="IPR022244">
    <property type="entry name" value="DUF3769"/>
</dbReference>
<dbReference type="GO" id="GO:1990351">
    <property type="term" value="C:transporter complex"/>
    <property type="evidence" value="ECO:0007669"/>
    <property type="project" value="TreeGrafter"/>
</dbReference>
<keyword evidence="1" id="KW-0472">Membrane</keyword>
<evidence type="ECO:0000256" key="1">
    <source>
        <dbReference type="ARBA" id="ARBA00023237"/>
    </source>
</evidence>
<evidence type="ECO:0000259" key="2">
    <source>
        <dbReference type="Pfam" id="PF03968"/>
    </source>
</evidence>
<sequence length="738" mass="81382">MPYPVSPPEPPPLIRTLPSSDTIQAGKITALNELGQPSPSFSISPKVTTHATLTYPLPQATPEEVYQVSADLLGPPVSPTVEPETVSPTQYRFNSSFSFPQTEASCPTPTCNQIAITPPPQSQQPTVIPVPTPEDLVEITADRQEYDQQRQIVIAEGNVMVRFRQSLIDADKAQINLVNRQVIAEGNVALTRGNQVIRGDRMDYNFVQNTGSVYQAKGTVSTRTAATDLAIVDPLVTGTTSTLPSPISDRITAAQPVQKVTADTGLNATVSAGGGSLFGVQGTVNRLRFAAERIDLFGNGGWEAQNVRITNDPFSPPELEVRADTARFNRISPLRDELITTRSRLVLDQSLNLPLFRERTVLDRTEKQPLPFSIGYDLKDFGGYFIQGNLPTVPLGPVTLQVAPRLLLQRIFQDNLTPFEPASLGLEAQLSGAVTPTTELRGFLSLNTLENFPDLNEEAIRGSFRVRQQLGAGFALNGEYSYRNRLFNGTLGYRTVHSSLGAVLTSPVIRLNDQGAQFSFQTSYQSVNAKTDRPELLKPIRPNDRVTLDRYEALGTFIYPILLWQGERLPPTATEGLRYTPQPVIPFLKLAFITRGVTTQYSEDYSQSYLSTSVGLQGQLGHFSKDFLDYTGFSVFYTQVFLDGQSPFLFDRLVDQRVLSMGLVQQIYGGLRAGIESAVNLENGLSLNNEFTLEYSRRTYGVILRINPVRRIGSINLRISDFNWVGTPDPDFGTPPEP</sequence>
<dbReference type="Gene3D" id="2.60.450.10">
    <property type="entry name" value="Lipopolysaccharide (LPS) transport protein A like domain"/>
    <property type="match status" value="1"/>
</dbReference>